<evidence type="ECO:0000313" key="2">
    <source>
        <dbReference type="Proteomes" id="UP000237000"/>
    </source>
</evidence>
<keyword evidence="2" id="KW-1185">Reference proteome</keyword>
<comment type="caution">
    <text evidence="1">The sequence shown here is derived from an EMBL/GenBank/DDBJ whole genome shotgun (WGS) entry which is preliminary data.</text>
</comment>
<protein>
    <submittedName>
        <fullName evidence="1">Uncharacterized protein</fullName>
    </submittedName>
</protein>
<evidence type="ECO:0000313" key="1">
    <source>
        <dbReference type="EMBL" id="PON94563.1"/>
    </source>
</evidence>
<name>A0A2P5F9V8_TREOI</name>
<sequence length="163" mass="18679">MLHIYTLQVSYRCATWRVLLGHGVSTSTMIVCSRATPYNYSQNHQFSAIVRGFRRKQRSRMHIESPRVVSNLGSPHVVARAERLVPTKKRKDSEIRNPFCLHTRGVGPTLFCPFHYFEAGVPPSQAGDFATRVRVKEPKRGCSDWAGAHFDRSFHVNLTRQLR</sequence>
<dbReference type="InParanoid" id="A0A2P5F9V8"/>
<organism evidence="1 2">
    <name type="scientific">Trema orientale</name>
    <name type="common">Charcoal tree</name>
    <name type="synonym">Celtis orientalis</name>
    <dbReference type="NCBI Taxonomy" id="63057"/>
    <lineage>
        <taxon>Eukaryota</taxon>
        <taxon>Viridiplantae</taxon>
        <taxon>Streptophyta</taxon>
        <taxon>Embryophyta</taxon>
        <taxon>Tracheophyta</taxon>
        <taxon>Spermatophyta</taxon>
        <taxon>Magnoliopsida</taxon>
        <taxon>eudicotyledons</taxon>
        <taxon>Gunneridae</taxon>
        <taxon>Pentapetalae</taxon>
        <taxon>rosids</taxon>
        <taxon>fabids</taxon>
        <taxon>Rosales</taxon>
        <taxon>Cannabaceae</taxon>
        <taxon>Trema</taxon>
    </lineage>
</organism>
<dbReference type="Proteomes" id="UP000237000">
    <property type="component" value="Unassembled WGS sequence"/>
</dbReference>
<reference evidence="2" key="1">
    <citation type="submission" date="2016-06" db="EMBL/GenBank/DDBJ databases">
        <title>Parallel loss of symbiosis genes in relatives of nitrogen-fixing non-legume Parasponia.</title>
        <authorList>
            <person name="Van Velzen R."/>
            <person name="Holmer R."/>
            <person name="Bu F."/>
            <person name="Rutten L."/>
            <person name="Van Zeijl A."/>
            <person name="Liu W."/>
            <person name="Santuari L."/>
            <person name="Cao Q."/>
            <person name="Sharma T."/>
            <person name="Shen D."/>
            <person name="Roswanjaya Y."/>
            <person name="Wardhani T."/>
            <person name="Kalhor M.S."/>
            <person name="Jansen J."/>
            <person name="Van den Hoogen J."/>
            <person name="Gungor B."/>
            <person name="Hartog M."/>
            <person name="Hontelez J."/>
            <person name="Verver J."/>
            <person name="Yang W.-C."/>
            <person name="Schijlen E."/>
            <person name="Repin R."/>
            <person name="Schilthuizen M."/>
            <person name="Schranz E."/>
            <person name="Heidstra R."/>
            <person name="Miyata K."/>
            <person name="Fedorova E."/>
            <person name="Kohlen W."/>
            <person name="Bisseling T."/>
            <person name="Smit S."/>
            <person name="Geurts R."/>
        </authorList>
    </citation>
    <scope>NUCLEOTIDE SEQUENCE [LARGE SCALE GENOMIC DNA]</scope>
    <source>
        <strain evidence="2">cv. RG33-2</strain>
    </source>
</reference>
<proteinExistence type="predicted"/>
<accession>A0A2P5F9V8</accession>
<dbReference type="EMBL" id="JXTC01000050">
    <property type="protein sequence ID" value="PON94563.1"/>
    <property type="molecule type" value="Genomic_DNA"/>
</dbReference>
<dbReference type="OrthoDB" id="10323186at2759"/>
<dbReference type="AlphaFoldDB" id="A0A2P5F9V8"/>
<gene>
    <name evidence="1" type="ORF">TorRG33x02_095980</name>
</gene>